<dbReference type="RefSeq" id="WP_202768223.1">
    <property type="nucleotide sequence ID" value="NZ_JAESWA010000023.1"/>
</dbReference>
<keyword evidence="3" id="KW-1185">Reference proteome</keyword>
<dbReference type="AlphaFoldDB" id="A0A937FIA9"/>
<keyword evidence="1" id="KW-0472">Membrane</keyword>
<feature type="transmembrane region" description="Helical" evidence="1">
    <location>
        <begin position="142"/>
        <end position="162"/>
    </location>
</feature>
<reference evidence="2" key="1">
    <citation type="submission" date="2021-01" db="EMBL/GenBank/DDBJ databases">
        <title>Genome public.</title>
        <authorList>
            <person name="Liu C."/>
            <person name="Sun Q."/>
        </authorList>
    </citation>
    <scope>NUCLEOTIDE SEQUENCE</scope>
    <source>
        <strain evidence="2">YIM B02565</strain>
    </source>
</reference>
<protein>
    <recommendedName>
        <fullName evidence="4">ABC transporter permease</fullName>
    </recommendedName>
</protein>
<feature type="transmembrane region" description="Helical" evidence="1">
    <location>
        <begin position="54"/>
        <end position="79"/>
    </location>
</feature>
<evidence type="ECO:0000313" key="3">
    <source>
        <dbReference type="Proteomes" id="UP000623681"/>
    </source>
</evidence>
<feature type="transmembrane region" description="Helical" evidence="1">
    <location>
        <begin position="174"/>
        <end position="193"/>
    </location>
</feature>
<proteinExistence type="predicted"/>
<comment type="caution">
    <text evidence="2">The sequence shown here is derived from an EMBL/GenBank/DDBJ whole genome shotgun (WGS) entry which is preliminary data.</text>
</comment>
<dbReference type="EMBL" id="JAESWA010000023">
    <property type="protein sequence ID" value="MBL4932837.1"/>
    <property type="molecule type" value="Genomic_DNA"/>
</dbReference>
<organism evidence="2 3">
    <name type="scientific">Clostridium paridis</name>
    <dbReference type="NCBI Taxonomy" id="2803863"/>
    <lineage>
        <taxon>Bacteria</taxon>
        <taxon>Bacillati</taxon>
        <taxon>Bacillota</taxon>
        <taxon>Clostridia</taxon>
        <taxon>Eubacteriales</taxon>
        <taxon>Clostridiaceae</taxon>
        <taxon>Clostridium</taxon>
    </lineage>
</organism>
<evidence type="ECO:0000313" key="2">
    <source>
        <dbReference type="EMBL" id="MBL4932837.1"/>
    </source>
</evidence>
<evidence type="ECO:0000256" key="1">
    <source>
        <dbReference type="SAM" id="Phobius"/>
    </source>
</evidence>
<accession>A0A937FIA9</accession>
<evidence type="ECO:0008006" key="4">
    <source>
        <dbReference type="Google" id="ProtNLM"/>
    </source>
</evidence>
<dbReference type="Proteomes" id="UP000623681">
    <property type="component" value="Unassembled WGS sequence"/>
</dbReference>
<keyword evidence="1" id="KW-1133">Transmembrane helix</keyword>
<sequence>MSRIWKIIKVHWNLLDGLYKFLTIFYIIILTMMTQLDYKVIKEEIEYYINANKYVNFASTISQSLSLMTFCMILYTYFIRRDPIVKKYRKYYNRDFFVQLPILKKDILLGKFLLYICSSIPALFVMTTFISLNIYYGQTNVVSAYSGLLVLLLFLWFLAASISNLFEEVYKDKFSIFKFLDLWYILIVNFYILHSFTSQPIYVGTIANDTIMFNSLGERFVPILKMFRYIGGIWGIPVIIISIIISYFISCKLPIYILGKKEKLK</sequence>
<gene>
    <name evidence="2" type="ORF">JK634_13575</name>
</gene>
<feature type="transmembrane region" description="Helical" evidence="1">
    <location>
        <begin position="112"/>
        <end position="136"/>
    </location>
</feature>
<keyword evidence="1" id="KW-0812">Transmembrane</keyword>
<name>A0A937FIA9_9CLOT</name>
<feature type="transmembrane region" description="Helical" evidence="1">
    <location>
        <begin position="234"/>
        <end position="258"/>
    </location>
</feature>
<feature type="transmembrane region" description="Helical" evidence="1">
    <location>
        <begin position="12"/>
        <end position="34"/>
    </location>
</feature>